<gene>
    <name evidence="3" type="primary">coaE</name>
    <name evidence="5" type="ORF">J2Z34_000863</name>
</gene>
<comment type="function">
    <text evidence="3">Catalyzes the phosphorylation of the 3'-hydroxyl group of dephosphocoenzyme A to form coenzyme A.</text>
</comment>
<dbReference type="Pfam" id="PF01121">
    <property type="entry name" value="CoaE"/>
    <property type="match status" value="1"/>
</dbReference>
<evidence type="ECO:0000313" key="6">
    <source>
        <dbReference type="Proteomes" id="UP001519271"/>
    </source>
</evidence>
<evidence type="ECO:0000256" key="2">
    <source>
        <dbReference type="ARBA" id="ARBA00022840"/>
    </source>
</evidence>
<dbReference type="InterPro" id="IPR027417">
    <property type="entry name" value="P-loop_NTPase"/>
</dbReference>
<keyword evidence="2 3" id="KW-0067">ATP-binding</keyword>
<keyword evidence="1 3" id="KW-0547">Nucleotide-binding</keyword>
<dbReference type="PROSITE" id="PS51219">
    <property type="entry name" value="DPCK"/>
    <property type="match status" value="1"/>
</dbReference>
<comment type="caution">
    <text evidence="5">The sequence shown here is derived from an EMBL/GenBank/DDBJ whole genome shotgun (WGS) entry which is preliminary data.</text>
</comment>
<protein>
    <recommendedName>
        <fullName evidence="3 4">Dephospho-CoA kinase</fullName>
        <ecNumber evidence="3 4">2.7.1.24</ecNumber>
    </recommendedName>
    <alternativeName>
        <fullName evidence="3">Dephosphocoenzyme A kinase</fullName>
    </alternativeName>
</protein>
<evidence type="ECO:0000256" key="3">
    <source>
        <dbReference type="HAMAP-Rule" id="MF_00376"/>
    </source>
</evidence>
<reference evidence="5 6" key="1">
    <citation type="submission" date="2021-03" db="EMBL/GenBank/DDBJ databases">
        <title>Genomic Encyclopedia of Type Strains, Phase IV (KMG-IV): sequencing the most valuable type-strain genomes for metagenomic binning, comparative biology and taxonomic classification.</title>
        <authorList>
            <person name="Goeker M."/>
        </authorList>
    </citation>
    <scope>NUCLEOTIDE SEQUENCE [LARGE SCALE GENOMIC DNA]</scope>
    <source>
        <strain evidence="5 6">DSM 6139</strain>
    </source>
</reference>
<dbReference type="PANTHER" id="PTHR10695:SF46">
    <property type="entry name" value="BIFUNCTIONAL COENZYME A SYNTHASE-RELATED"/>
    <property type="match status" value="1"/>
</dbReference>
<keyword evidence="3 5" id="KW-0808">Transferase</keyword>
<dbReference type="InterPro" id="IPR001977">
    <property type="entry name" value="Depp_CoAkinase"/>
</dbReference>
<dbReference type="HAMAP" id="MF_00376">
    <property type="entry name" value="Dephospho_CoA_kinase"/>
    <property type="match status" value="1"/>
</dbReference>
<organism evidence="5 6">
    <name type="scientific">Youngiibacter multivorans</name>
    <dbReference type="NCBI Taxonomy" id="937251"/>
    <lineage>
        <taxon>Bacteria</taxon>
        <taxon>Bacillati</taxon>
        <taxon>Bacillota</taxon>
        <taxon>Clostridia</taxon>
        <taxon>Eubacteriales</taxon>
        <taxon>Clostridiaceae</taxon>
        <taxon>Youngiibacter</taxon>
    </lineage>
</organism>
<dbReference type="CDD" id="cd02022">
    <property type="entry name" value="DPCK"/>
    <property type="match status" value="1"/>
</dbReference>
<keyword evidence="3" id="KW-0173">Coenzyme A biosynthesis</keyword>
<comment type="pathway">
    <text evidence="3">Cofactor biosynthesis; coenzyme A biosynthesis; CoA from (R)-pantothenate: step 5/5.</text>
</comment>
<keyword evidence="3 5" id="KW-0418">Kinase</keyword>
<dbReference type="EMBL" id="JAGGKC010000005">
    <property type="protein sequence ID" value="MBP1918391.1"/>
    <property type="molecule type" value="Genomic_DNA"/>
</dbReference>
<comment type="similarity">
    <text evidence="3">Belongs to the CoaE family.</text>
</comment>
<dbReference type="GO" id="GO:0004140">
    <property type="term" value="F:dephospho-CoA kinase activity"/>
    <property type="evidence" value="ECO:0007669"/>
    <property type="project" value="UniProtKB-EC"/>
</dbReference>
<evidence type="ECO:0000256" key="4">
    <source>
        <dbReference type="NCBIfam" id="TIGR00152"/>
    </source>
</evidence>
<dbReference type="Gene3D" id="3.40.50.300">
    <property type="entry name" value="P-loop containing nucleotide triphosphate hydrolases"/>
    <property type="match status" value="1"/>
</dbReference>
<name>A0ABS4G1H1_9CLOT</name>
<comment type="catalytic activity">
    <reaction evidence="3">
        <text>3'-dephospho-CoA + ATP = ADP + CoA + H(+)</text>
        <dbReference type="Rhea" id="RHEA:18245"/>
        <dbReference type="ChEBI" id="CHEBI:15378"/>
        <dbReference type="ChEBI" id="CHEBI:30616"/>
        <dbReference type="ChEBI" id="CHEBI:57287"/>
        <dbReference type="ChEBI" id="CHEBI:57328"/>
        <dbReference type="ChEBI" id="CHEBI:456216"/>
        <dbReference type="EC" id="2.7.1.24"/>
    </reaction>
</comment>
<proteinExistence type="inferred from homology"/>
<comment type="subcellular location">
    <subcellularLocation>
        <location evidence="3">Cytoplasm</location>
    </subcellularLocation>
</comment>
<dbReference type="PANTHER" id="PTHR10695">
    <property type="entry name" value="DEPHOSPHO-COA KINASE-RELATED"/>
    <property type="match status" value="1"/>
</dbReference>
<evidence type="ECO:0000256" key="1">
    <source>
        <dbReference type="ARBA" id="ARBA00022741"/>
    </source>
</evidence>
<feature type="binding site" evidence="3">
    <location>
        <begin position="11"/>
        <end position="16"/>
    </location>
    <ligand>
        <name>ATP</name>
        <dbReference type="ChEBI" id="CHEBI:30616"/>
    </ligand>
</feature>
<keyword evidence="6" id="KW-1185">Reference proteome</keyword>
<accession>A0ABS4G1H1</accession>
<dbReference type="Proteomes" id="UP001519271">
    <property type="component" value="Unassembled WGS sequence"/>
</dbReference>
<sequence length="203" mass="23068">MLRIGITGGIASGKSTIVKFISGKGIPVVDADIISREVLELYPKIIDYLKGKYGNLVFKDGVLDRKELGRIIFSSDKDRKAYTDVIMPFIRLEIEKRLDRLESEGCEAAILDAPLLFEEGFEKDMDASILVYADPLVQLQRLMKRNGITEEEAKRMISSQMPVQKKLELADYVVDNSGDLERTKEEIDMVFMKMGIYFEEENS</sequence>
<dbReference type="EC" id="2.7.1.24" evidence="3 4"/>
<dbReference type="SUPFAM" id="SSF52540">
    <property type="entry name" value="P-loop containing nucleoside triphosphate hydrolases"/>
    <property type="match status" value="1"/>
</dbReference>
<keyword evidence="3" id="KW-0963">Cytoplasm</keyword>
<dbReference type="NCBIfam" id="TIGR00152">
    <property type="entry name" value="dephospho-CoA kinase"/>
    <property type="match status" value="1"/>
</dbReference>
<evidence type="ECO:0000313" key="5">
    <source>
        <dbReference type="EMBL" id="MBP1918391.1"/>
    </source>
</evidence>